<reference evidence="1" key="1">
    <citation type="submission" date="2021-02" db="EMBL/GenBank/DDBJ databases">
        <authorList>
            <person name="Nowell W R."/>
        </authorList>
    </citation>
    <scope>NUCLEOTIDE SEQUENCE</scope>
</reference>
<proteinExistence type="predicted"/>
<accession>A0A821I9R0</accession>
<comment type="caution">
    <text evidence="1">The sequence shown here is derived from an EMBL/GenBank/DDBJ whole genome shotgun (WGS) entry which is preliminary data.</text>
</comment>
<organism evidence="1 2">
    <name type="scientific">Rotaria socialis</name>
    <dbReference type="NCBI Taxonomy" id="392032"/>
    <lineage>
        <taxon>Eukaryota</taxon>
        <taxon>Metazoa</taxon>
        <taxon>Spiralia</taxon>
        <taxon>Gnathifera</taxon>
        <taxon>Rotifera</taxon>
        <taxon>Eurotatoria</taxon>
        <taxon>Bdelloidea</taxon>
        <taxon>Philodinida</taxon>
        <taxon>Philodinidae</taxon>
        <taxon>Rotaria</taxon>
    </lineage>
</organism>
<evidence type="ECO:0000313" key="1">
    <source>
        <dbReference type="EMBL" id="CAF4698789.1"/>
    </source>
</evidence>
<dbReference type="AlphaFoldDB" id="A0A821I9R0"/>
<protein>
    <submittedName>
        <fullName evidence="1">Uncharacterized protein</fullName>
    </submittedName>
</protein>
<keyword evidence="2" id="KW-1185">Reference proteome</keyword>
<gene>
    <name evidence="1" type="ORF">UJA718_LOCUS36132</name>
</gene>
<name>A0A821I9R0_9BILA</name>
<dbReference type="EMBL" id="CAJOBP010034549">
    <property type="protein sequence ID" value="CAF4698789.1"/>
    <property type="molecule type" value="Genomic_DNA"/>
</dbReference>
<sequence length="67" mass="7878">FPKNGIGLFIGKQHANIKRTQAEYNLKSLYFDKNDDLIAVARVSDYDWTLVEKMIEKACKRKYKPKK</sequence>
<evidence type="ECO:0000313" key="2">
    <source>
        <dbReference type="Proteomes" id="UP000663873"/>
    </source>
</evidence>
<dbReference type="Proteomes" id="UP000663873">
    <property type="component" value="Unassembled WGS sequence"/>
</dbReference>
<feature type="non-terminal residue" evidence="1">
    <location>
        <position position="1"/>
    </location>
</feature>